<dbReference type="GeneID" id="20040764"/>
<organism evidence="1 2">
    <name type="scientific">Plasmodium inui San Antonio 1</name>
    <dbReference type="NCBI Taxonomy" id="1237626"/>
    <lineage>
        <taxon>Eukaryota</taxon>
        <taxon>Sar</taxon>
        <taxon>Alveolata</taxon>
        <taxon>Apicomplexa</taxon>
        <taxon>Aconoidasida</taxon>
        <taxon>Haemosporida</taxon>
        <taxon>Plasmodiidae</taxon>
        <taxon>Plasmodium</taxon>
        <taxon>Plasmodium (Plasmodium)</taxon>
    </lineage>
</organism>
<protein>
    <submittedName>
        <fullName evidence="1">Uncharacterized protein</fullName>
    </submittedName>
</protein>
<gene>
    <name evidence="1" type="ORF">C922_05490</name>
</gene>
<accession>W7AFR0</accession>
<reference evidence="1 2" key="1">
    <citation type="submission" date="2013-02" db="EMBL/GenBank/DDBJ databases">
        <title>The Genome Sequence of Plasmodium inui San Antonio 1.</title>
        <authorList>
            <consortium name="The Broad Institute Genome Sequencing Platform"/>
            <consortium name="The Broad Institute Genome Sequencing Center for Infectious Disease"/>
            <person name="Neafsey D."/>
            <person name="Cheeseman I."/>
            <person name="Volkman S."/>
            <person name="Adams J."/>
            <person name="Walker B."/>
            <person name="Young S.K."/>
            <person name="Zeng Q."/>
            <person name="Gargeya S."/>
            <person name="Fitzgerald M."/>
            <person name="Haas B."/>
            <person name="Abouelleil A."/>
            <person name="Alvarado L."/>
            <person name="Arachchi H.M."/>
            <person name="Berlin A.M."/>
            <person name="Chapman S.B."/>
            <person name="Dewar J."/>
            <person name="Goldberg J."/>
            <person name="Griggs A."/>
            <person name="Gujja S."/>
            <person name="Hansen M."/>
            <person name="Howarth C."/>
            <person name="Imamovic A."/>
            <person name="Larimer J."/>
            <person name="McCowan C."/>
            <person name="Murphy C."/>
            <person name="Neiman D."/>
            <person name="Pearson M."/>
            <person name="Priest M."/>
            <person name="Roberts A."/>
            <person name="Saif S."/>
            <person name="Shea T."/>
            <person name="Sisk P."/>
            <person name="Sykes S."/>
            <person name="Wortman J."/>
            <person name="Nusbaum C."/>
            <person name="Birren B."/>
        </authorList>
    </citation>
    <scope>NUCLEOTIDE SEQUENCE [LARGE SCALE GENOMIC DNA]</scope>
    <source>
        <strain evidence="1 2">San Antonio 1</strain>
    </source>
</reference>
<dbReference type="VEuPathDB" id="PlasmoDB:C922_05490"/>
<dbReference type="AlphaFoldDB" id="W7AFR0"/>
<evidence type="ECO:0000313" key="1">
    <source>
        <dbReference type="EMBL" id="EUD64131.1"/>
    </source>
</evidence>
<name>W7AFR0_9APIC</name>
<dbReference type="Proteomes" id="UP000030640">
    <property type="component" value="Unassembled WGS sequence"/>
</dbReference>
<dbReference type="RefSeq" id="XP_008819283.1">
    <property type="nucleotide sequence ID" value="XM_008821061.1"/>
</dbReference>
<proteinExistence type="predicted"/>
<evidence type="ECO:0000313" key="2">
    <source>
        <dbReference type="Proteomes" id="UP000030640"/>
    </source>
</evidence>
<sequence>MNNNKGRECVQQLGTAGNMPLEYQNAIEQGTTTMGKRSDIEGGSKVNQGHRVAAVEFSVRTTGKSMHNRK</sequence>
<keyword evidence="2" id="KW-1185">Reference proteome</keyword>
<dbReference type="EMBL" id="KI965540">
    <property type="protein sequence ID" value="EUD64131.1"/>
    <property type="molecule type" value="Genomic_DNA"/>
</dbReference>